<dbReference type="InterPro" id="IPR014756">
    <property type="entry name" value="Ig_E-set"/>
</dbReference>
<keyword evidence="3" id="KW-1185">Reference proteome</keyword>
<comment type="caution">
    <text evidence="2">The sequence shown here is derived from an EMBL/GenBank/DDBJ whole genome shotgun (WGS) entry which is preliminary data.</text>
</comment>
<name>A0AAP0PTR2_9MAGN</name>
<dbReference type="InterPro" id="IPR017868">
    <property type="entry name" value="Filamin/ABP280_repeat-like"/>
</dbReference>
<dbReference type="EMBL" id="JBBNAE010000001">
    <property type="protein sequence ID" value="KAK9154194.1"/>
    <property type="molecule type" value="Genomic_DNA"/>
</dbReference>
<organism evidence="2 3">
    <name type="scientific">Stephania japonica</name>
    <dbReference type="NCBI Taxonomy" id="461633"/>
    <lineage>
        <taxon>Eukaryota</taxon>
        <taxon>Viridiplantae</taxon>
        <taxon>Streptophyta</taxon>
        <taxon>Embryophyta</taxon>
        <taxon>Tracheophyta</taxon>
        <taxon>Spermatophyta</taxon>
        <taxon>Magnoliopsida</taxon>
        <taxon>Ranunculales</taxon>
        <taxon>Menispermaceae</taxon>
        <taxon>Menispermoideae</taxon>
        <taxon>Cissampelideae</taxon>
        <taxon>Stephania</taxon>
    </lineage>
</organism>
<evidence type="ECO:0000313" key="3">
    <source>
        <dbReference type="Proteomes" id="UP001417504"/>
    </source>
</evidence>
<dbReference type="Gene3D" id="2.60.40.10">
    <property type="entry name" value="Immunoglobulins"/>
    <property type="match status" value="1"/>
</dbReference>
<dbReference type="PROSITE" id="PS50194">
    <property type="entry name" value="FILAMIN_REPEAT"/>
    <property type="match status" value="1"/>
</dbReference>
<dbReference type="InterPro" id="IPR013783">
    <property type="entry name" value="Ig-like_fold"/>
</dbReference>
<dbReference type="Proteomes" id="UP001417504">
    <property type="component" value="Unassembled WGS sequence"/>
</dbReference>
<dbReference type="SUPFAM" id="SSF81296">
    <property type="entry name" value="E set domains"/>
    <property type="match status" value="1"/>
</dbReference>
<proteinExistence type="predicted"/>
<dbReference type="AlphaFoldDB" id="A0AAP0PTR2"/>
<accession>A0AAP0PTR2</accession>
<evidence type="ECO:0000256" key="1">
    <source>
        <dbReference type="PROSITE-ProRule" id="PRU00087"/>
    </source>
</evidence>
<evidence type="ECO:0000313" key="2">
    <source>
        <dbReference type="EMBL" id="KAK9154194.1"/>
    </source>
</evidence>
<feature type="repeat" description="Filamin" evidence="1">
    <location>
        <begin position="65"/>
        <end position="103"/>
    </location>
</feature>
<protein>
    <submittedName>
        <fullName evidence="2">Uncharacterized protein</fullName>
    </submittedName>
</protein>
<sequence length="221" mass="25365">MERERERAVSGVVKRLRWKRRRGRRFSTKEKMNSVDLSSGGLLKVFRRFFDDFLAVFNHLSLQLDNNDGSYSIHYLAKDFGGYDACVSFEGKNLSSCPFGISVYASKFQDFIPLLVTYFQNLESILKMIHGLHSINEDFSGEDIIQVYMRNKYDIYMDQIPVFVQPINDPPFIHVPEFIILEGNKDGSQIFGVQTQFSIGDPDLLSFPGMLSLKTDFPSTS</sequence>
<reference evidence="2 3" key="1">
    <citation type="submission" date="2024-01" db="EMBL/GenBank/DDBJ databases">
        <title>Genome assemblies of Stephania.</title>
        <authorList>
            <person name="Yang L."/>
        </authorList>
    </citation>
    <scope>NUCLEOTIDE SEQUENCE [LARGE SCALE GENOMIC DNA]</scope>
    <source>
        <strain evidence="2">QJT</strain>
        <tissue evidence="2">Leaf</tissue>
    </source>
</reference>
<gene>
    <name evidence="2" type="ORF">Sjap_001674</name>
</gene>